<evidence type="ECO:0000313" key="2">
    <source>
        <dbReference type="Proteomes" id="UP001144612"/>
    </source>
</evidence>
<sequence length="319" mass="37225">MNFHSLDSRKSNLAATVIACLNIIKTKGFLALKDMPFYQYDETLVEISFLKKGIGLIIEGYSAEHIKFIMELEKIPYIKDSHIDINDFKLITICEKLIPCIQNMNLLAIDNIFSYIFPPEKYFELQRYIKKIDIKYNLTKKDILCNIYCLLNSKYLLPKVTEGQLDNLKIHYGANEYDFIDNYEFDGYIFDYVARTDNEKILIDIINPGHTIDIDKLRNKINYIKEEIFINDDNISLIIGVTYKPNNNFKNFFSNLDHIPSSLVNDGILSKTVSNIEKFLSILEYCRTSKKEEVTSQLIMIINNEGIYFIEKDISFIDI</sequence>
<organism evidence="1 2">
    <name type="scientific">Clostridium brassicae</name>
    <dbReference type="NCBI Taxonomy" id="2999072"/>
    <lineage>
        <taxon>Bacteria</taxon>
        <taxon>Bacillati</taxon>
        <taxon>Bacillota</taxon>
        <taxon>Clostridia</taxon>
        <taxon>Eubacteriales</taxon>
        <taxon>Clostridiaceae</taxon>
        <taxon>Clostridium</taxon>
    </lineage>
</organism>
<protein>
    <submittedName>
        <fullName evidence="1">Uncharacterized protein</fullName>
    </submittedName>
</protein>
<evidence type="ECO:0000313" key="1">
    <source>
        <dbReference type="EMBL" id="MCY6959154.1"/>
    </source>
</evidence>
<comment type="caution">
    <text evidence="1">The sequence shown here is derived from an EMBL/GenBank/DDBJ whole genome shotgun (WGS) entry which is preliminary data.</text>
</comment>
<keyword evidence="2" id="KW-1185">Reference proteome</keyword>
<reference evidence="1" key="1">
    <citation type="submission" date="2022-12" db="EMBL/GenBank/DDBJ databases">
        <title>Clostridium sp. nov., isolated from industrial wastewater.</title>
        <authorList>
            <person name="Jiayan W."/>
        </authorList>
    </citation>
    <scope>NUCLEOTIDE SEQUENCE</scope>
    <source>
        <strain evidence="1">ZC22-4</strain>
    </source>
</reference>
<proteinExistence type="predicted"/>
<name>A0ABT4DA14_9CLOT</name>
<gene>
    <name evidence="1" type="ORF">OW729_11110</name>
</gene>
<dbReference type="RefSeq" id="WP_268061577.1">
    <property type="nucleotide sequence ID" value="NZ_JAPQFJ010000010.1"/>
</dbReference>
<dbReference type="Proteomes" id="UP001144612">
    <property type="component" value="Unassembled WGS sequence"/>
</dbReference>
<dbReference type="EMBL" id="JAPQFJ010000010">
    <property type="protein sequence ID" value="MCY6959154.1"/>
    <property type="molecule type" value="Genomic_DNA"/>
</dbReference>
<accession>A0ABT4DA14</accession>